<gene>
    <name evidence="1" type="ORF">CQW23_25824</name>
</gene>
<reference evidence="1 2" key="1">
    <citation type="journal article" date="2017" name="Genome Biol.">
        <title>New reference genome sequences of hot pepper reveal the massive evolution of plant disease-resistance genes by retroduplication.</title>
        <authorList>
            <person name="Kim S."/>
            <person name="Park J."/>
            <person name="Yeom S.I."/>
            <person name="Kim Y.M."/>
            <person name="Seo E."/>
            <person name="Kim K.T."/>
            <person name="Kim M.S."/>
            <person name="Lee J.M."/>
            <person name="Cheong K."/>
            <person name="Shin H.S."/>
            <person name="Kim S.B."/>
            <person name="Han K."/>
            <person name="Lee J."/>
            <person name="Park M."/>
            <person name="Lee H.A."/>
            <person name="Lee H.Y."/>
            <person name="Lee Y."/>
            <person name="Oh S."/>
            <person name="Lee J.H."/>
            <person name="Choi E."/>
            <person name="Choi E."/>
            <person name="Lee S.E."/>
            <person name="Jeon J."/>
            <person name="Kim H."/>
            <person name="Choi G."/>
            <person name="Song H."/>
            <person name="Lee J."/>
            <person name="Lee S.C."/>
            <person name="Kwon J.K."/>
            <person name="Lee H.Y."/>
            <person name="Koo N."/>
            <person name="Hong Y."/>
            <person name="Kim R.W."/>
            <person name="Kang W.H."/>
            <person name="Huh J.H."/>
            <person name="Kang B.C."/>
            <person name="Yang T.J."/>
            <person name="Lee Y.H."/>
            <person name="Bennetzen J.L."/>
            <person name="Choi D."/>
        </authorList>
    </citation>
    <scope>NUCLEOTIDE SEQUENCE [LARGE SCALE GENOMIC DNA]</scope>
    <source>
        <strain evidence="2">cv. PBC81</strain>
    </source>
</reference>
<proteinExistence type="predicted"/>
<reference evidence="2" key="2">
    <citation type="journal article" date="2017" name="J. Anim. Genet.">
        <title>Multiple reference genome sequences of hot pepper reveal the massive evolution of plant disease resistance genes by retroduplication.</title>
        <authorList>
            <person name="Kim S."/>
            <person name="Park J."/>
            <person name="Yeom S.-I."/>
            <person name="Kim Y.-M."/>
            <person name="Seo E."/>
            <person name="Kim K.-T."/>
            <person name="Kim M.-S."/>
            <person name="Lee J.M."/>
            <person name="Cheong K."/>
            <person name="Shin H.-S."/>
            <person name="Kim S.-B."/>
            <person name="Han K."/>
            <person name="Lee J."/>
            <person name="Park M."/>
            <person name="Lee H.-A."/>
            <person name="Lee H.-Y."/>
            <person name="Lee Y."/>
            <person name="Oh S."/>
            <person name="Lee J.H."/>
            <person name="Choi E."/>
            <person name="Choi E."/>
            <person name="Lee S.E."/>
            <person name="Jeon J."/>
            <person name="Kim H."/>
            <person name="Choi G."/>
            <person name="Song H."/>
            <person name="Lee J."/>
            <person name="Lee S.-C."/>
            <person name="Kwon J.-K."/>
            <person name="Lee H.-Y."/>
            <person name="Koo N."/>
            <person name="Hong Y."/>
            <person name="Kim R.W."/>
            <person name="Kang W.-H."/>
            <person name="Huh J.H."/>
            <person name="Kang B.-C."/>
            <person name="Yang T.-J."/>
            <person name="Lee Y.-H."/>
            <person name="Bennetzen J.L."/>
            <person name="Choi D."/>
        </authorList>
    </citation>
    <scope>NUCLEOTIDE SEQUENCE [LARGE SCALE GENOMIC DNA]</scope>
    <source>
        <strain evidence="2">cv. PBC81</strain>
    </source>
</reference>
<accession>A0A2G2VM23</accession>
<comment type="caution">
    <text evidence="1">The sequence shown here is derived from an EMBL/GenBank/DDBJ whole genome shotgun (WGS) entry which is preliminary data.</text>
</comment>
<keyword evidence="2" id="KW-1185">Reference proteome</keyword>
<protein>
    <submittedName>
        <fullName evidence="1">Uncharacterized protein</fullName>
    </submittedName>
</protein>
<dbReference type="Proteomes" id="UP000224567">
    <property type="component" value="Unassembled WGS sequence"/>
</dbReference>
<evidence type="ECO:0000313" key="1">
    <source>
        <dbReference type="EMBL" id="PHT34024.1"/>
    </source>
</evidence>
<evidence type="ECO:0000313" key="2">
    <source>
        <dbReference type="Proteomes" id="UP000224567"/>
    </source>
</evidence>
<name>A0A2G2VM23_CAPBA</name>
<dbReference type="AlphaFoldDB" id="A0A2G2VM23"/>
<sequence length="95" mass="10776">MGSNAFVAARAKIGEKEHEGVEHDRMKFYKHTYYTSEKGWSSEEAESNYSGYLKGLGYGPKPNTTRATQRRTTVLEDCLKKEKQEAVGAQNELQK</sequence>
<dbReference type="EMBL" id="MLFT02000011">
    <property type="protein sequence ID" value="PHT34024.1"/>
    <property type="molecule type" value="Genomic_DNA"/>
</dbReference>
<dbReference type="OrthoDB" id="1921870at2759"/>
<organism evidence="1 2">
    <name type="scientific">Capsicum baccatum</name>
    <name type="common">Peruvian pepper</name>
    <dbReference type="NCBI Taxonomy" id="33114"/>
    <lineage>
        <taxon>Eukaryota</taxon>
        <taxon>Viridiplantae</taxon>
        <taxon>Streptophyta</taxon>
        <taxon>Embryophyta</taxon>
        <taxon>Tracheophyta</taxon>
        <taxon>Spermatophyta</taxon>
        <taxon>Magnoliopsida</taxon>
        <taxon>eudicotyledons</taxon>
        <taxon>Gunneridae</taxon>
        <taxon>Pentapetalae</taxon>
        <taxon>asterids</taxon>
        <taxon>lamiids</taxon>
        <taxon>Solanales</taxon>
        <taxon>Solanaceae</taxon>
        <taxon>Solanoideae</taxon>
        <taxon>Capsiceae</taxon>
        <taxon>Capsicum</taxon>
    </lineage>
</organism>